<protein>
    <recommendedName>
        <fullName evidence="1">Rhodanese domain-containing protein</fullName>
    </recommendedName>
</protein>
<sequence>MFLSAFEMKYNTKSIKRLPKINNSDKWLIIDIRPKEEWIESHIINSINIPHHLFRLIYSKKVTKNKKILFVSSAGHSHLDLYRLLKKHNFKVFILLGGWKKVHQTDELDKILTYNLID</sequence>
<dbReference type="InterPro" id="IPR050229">
    <property type="entry name" value="GlpE_sulfurtransferase"/>
</dbReference>
<dbReference type="PANTHER" id="PTHR43031:SF1">
    <property type="entry name" value="PYRIDINE NUCLEOTIDE-DISULPHIDE OXIDOREDUCTASE"/>
    <property type="match status" value="1"/>
</dbReference>
<evidence type="ECO:0000313" key="3">
    <source>
        <dbReference type="Proteomes" id="UP000062963"/>
    </source>
</evidence>
<feature type="domain" description="Rhodanese" evidence="1">
    <location>
        <begin position="23"/>
        <end position="107"/>
    </location>
</feature>
<accession>A0A0K2JEP6</accession>
<dbReference type="CDD" id="cd00158">
    <property type="entry name" value="RHOD"/>
    <property type="match status" value="1"/>
</dbReference>
<dbReference type="PATRIC" id="fig|273035.7.peg.157"/>
<evidence type="ECO:0000313" key="2">
    <source>
        <dbReference type="EMBL" id="ALA97060.1"/>
    </source>
</evidence>
<organism evidence="2 3">
    <name type="scientific">Spiroplasma kunkelii CR2-3x</name>
    <dbReference type="NCBI Taxonomy" id="273035"/>
    <lineage>
        <taxon>Bacteria</taxon>
        <taxon>Bacillati</taxon>
        <taxon>Mycoplasmatota</taxon>
        <taxon>Mollicutes</taxon>
        <taxon>Entomoplasmatales</taxon>
        <taxon>Spiroplasmataceae</taxon>
        <taxon>Spiroplasma</taxon>
    </lineage>
</organism>
<name>A0A0K2JEP6_SPIKU</name>
<dbReference type="PROSITE" id="PS50206">
    <property type="entry name" value="RHODANESE_3"/>
    <property type="match status" value="1"/>
</dbReference>
<dbReference type="KEGG" id="skn:SKUN_00136"/>
<dbReference type="RefSeq" id="WP_053390417.1">
    <property type="nucleotide sequence ID" value="NZ_CP010899.1"/>
</dbReference>
<dbReference type="AlphaFoldDB" id="A0A0K2JEP6"/>
<dbReference type="Proteomes" id="UP000062963">
    <property type="component" value="Chromosome"/>
</dbReference>
<dbReference type="STRING" id="273035.SKUN_00136"/>
<proteinExistence type="predicted"/>
<evidence type="ECO:0000259" key="1">
    <source>
        <dbReference type="PROSITE" id="PS50206"/>
    </source>
</evidence>
<dbReference type="InterPro" id="IPR001763">
    <property type="entry name" value="Rhodanese-like_dom"/>
</dbReference>
<dbReference type="Gene3D" id="3.40.250.10">
    <property type="entry name" value="Rhodanese-like domain"/>
    <property type="match status" value="1"/>
</dbReference>
<keyword evidence="3" id="KW-1185">Reference proteome</keyword>
<dbReference type="OrthoDB" id="389427at2"/>
<dbReference type="SUPFAM" id="SSF52821">
    <property type="entry name" value="Rhodanese/Cell cycle control phosphatase"/>
    <property type="match status" value="1"/>
</dbReference>
<dbReference type="Pfam" id="PF00581">
    <property type="entry name" value="Rhodanese"/>
    <property type="match status" value="1"/>
</dbReference>
<gene>
    <name evidence="2" type="ORF">SKUN_00136</name>
</gene>
<dbReference type="SMART" id="SM00450">
    <property type="entry name" value="RHOD"/>
    <property type="match status" value="1"/>
</dbReference>
<reference evidence="2 3" key="1">
    <citation type="journal article" date="2015" name="Genome Announc.">
        <title>Complete Genome Sequence of Spiroplasma kunkelii Strain CR2-3x, Causal Agent of Corn Stunt Disease in Zea mays L.</title>
        <authorList>
            <person name="Davis R.E."/>
            <person name="Shao J."/>
            <person name="Dally E.L."/>
            <person name="Zhao Y."/>
            <person name="Gasparich G.E."/>
            <person name="Gaynor B.J."/>
            <person name="Athey J.C."/>
            <person name="Harrison N.A."/>
            <person name="Donofrio N."/>
        </authorList>
    </citation>
    <scope>NUCLEOTIDE SEQUENCE [LARGE SCALE GENOMIC DNA]</scope>
    <source>
        <strain evidence="2 3">CR2-3x</strain>
    </source>
</reference>
<dbReference type="InterPro" id="IPR036873">
    <property type="entry name" value="Rhodanese-like_dom_sf"/>
</dbReference>
<dbReference type="EMBL" id="CP010899">
    <property type="protein sequence ID" value="ALA97060.1"/>
    <property type="molecule type" value="Genomic_DNA"/>
</dbReference>
<dbReference type="PANTHER" id="PTHR43031">
    <property type="entry name" value="FAD-DEPENDENT OXIDOREDUCTASE"/>
    <property type="match status" value="1"/>
</dbReference>